<dbReference type="Proteomes" id="UP000588098">
    <property type="component" value="Unassembled WGS sequence"/>
</dbReference>
<comment type="caution">
    <text evidence="2">The sequence shown here is derived from an EMBL/GenBank/DDBJ whole genome shotgun (WGS) entry which is preliminary data.</text>
</comment>
<sequence length="42" mass="4566">MEDRSQLDTEPTEEVVPLEDAALLTKGNTSSSVENKRSPYGA</sequence>
<evidence type="ECO:0000256" key="1">
    <source>
        <dbReference type="SAM" id="MobiDB-lite"/>
    </source>
</evidence>
<dbReference type="NCBIfam" id="NF033525">
    <property type="entry name" value="lasso_albusnod"/>
    <property type="match status" value="1"/>
</dbReference>
<gene>
    <name evidence="2" type="ORF">FHS42_004403</name>
</gene>
<evidence type="ECO:0000313" key="3">
    <source>
        <dbReference type="Proteomes" id="UP000588098"/>
    </source>
</evidence>
<accession>A0A7W9QBW4</accession>
<name>A0A7W9QBW4_9ACTN</name>
<dbReference type="AlphaFoldDB" id="A0A7W9QBW4"/>
<proteinExistence type="predicted"/>
<protein>
    <recommendedName>
        <fullName evidence="4">Albusnodin family lasso peptide</fullName>
    </recommendedName>
</protein>
<evidence type="ECO:0008006" key="4">
    <source>
        <dbReference type="Google" id="ProtNLM"/>
    </source>
</evidence>
<keyword evidence="3" id="KW-1185">Reference proteome</keyword>
<evidence type="ECO:0000313" key="2">
    <source>
        <dbReference type="EMBL" id="MBB5937324.1"/>
    </source>
</evidence>
<organism evidence="2 3">
    <name type="scientific">Streptomyces zagrosensis</name>
    <dbReference type="NCBI Taxonomy" id="1042984"/>
    <lineage>
        <taxon>Bacteria</taxon>
        <taxon>Bacillati</taxon>
        <taxon>Actinomycetota</taxon>
        <taxon>Actinomycetes</taxon>
        <taxon>Kitasatosporales</taxon>
        <taxon>Streptomycetaceae</taxon>
        <taxon>Streptomyces</taxon>
    </lineage>
</organism>
<dbReference type="RefSeq" id="WP_184574207.1">
    <property type="nucleotide sequence ID" value="NZ_JACHJL010000011.1"/>
</dbReference>
<reference evidence="2 3" key="1">
    <citation type="submission" date="2020-08" db="EMBL/GenBank/DDBJ databases">
        <title>Genomic Encyclopedia of Type Strains, Phase III (KMG-III): the genomes of soil and plant-associated and newly described type strains.</title>
        <authorList>
            <person name="Whitman W."/>
        </authorList>
    </citation>
    <scope>NUCLEOTIDE SEQUENCE [LARGE SCALE GENOMIC DNA]</scope>
    <source>
        <strain evidence="2 3">CECT 8305</strain>
    </source>
</reference>
<feature type="region of interest" description="Disordered" evidence="1">
    <location>
        <begin position="1"/>
        <end position="42"/>
    </location>
</feature>
<dbReference type="EMBL" id="JACHJL010000011">
    <property type="protein sequence ID" value="MBB5937324.1"/>
    <property type="molecule type" value="Genomic_DNA"/>
</dbReference>